<dbReference type="InterPro" id="IPR001789">
    <property type="entry name" value="Sig_transdc_resp-reg_receiver"/>
</dbReference>
<feature type="region of interest" description="Disordered" evidence="4">
    <location>
        <begin position="71"/>
        <end position="95"/>
    </location>
</feature>
<dbReference type="GO" id="GO:0000156">
    <property type="term" value="F:phosphorelay response regulator activity"/>
    <property type="evidence" value="ECO:0007669"/>
    <property type="project" value="UniProtKB-ARBA"/>
</dbReference>
<keyword evidence="2" id="KW-0902">Two-component regulatory system</keyword>
<dbReference type="CDD" id="cd17546">
    <property type="entry name" value="REC_hyHK_CKI1_RcsC-like"/>
    <property type="match status" value="1"/>
</dbReference>
<dbReference type="InterPro" id="IPR011006">
    <property type="entry name" value="CheY-like_superfamily"/>
</dbReference>
<feature type="modified residue" description="4-aspartylphosphate" evidence="3">
    <location>
        <position position="725"/>
    </location>
</feature>
<dbReference type="PANTHER" id="PTHR45339:SF1">
    <property type="entry name" value="HYBRID SIGNAL TRANSDUCTION HISTIDINE KINASE J"/>
    <property type="match status" value="1"/>
</dbReference>
<feature type="compositionally biased region" description="Low complexity" evidence="4">
    <location>
        <begin position="554"/>
        <end position="564"/>
    </location>
</feature>
<feature type="region of interest" description="Disordered" evidence="4">
    <location>
        <begin position="747"/>
        <end position="780"/>
    </location>
</feature>
<feature type="compositionally biased region" description="Low complexity" evidence="4">
    <location>
        <begin position="958"/>
        <end position="975"/>
    </location>
</feature>
<dbReference type="EMBL" id="JADOXO010000069">
    <property type="protein sequence ID" value="KAF9815548.1"/>
    <property type="molecule type" value="Genomic_DNA"/>
</dbReference>
<feature type="region of interest" description="Disordered" evidence="4">
    <location>
        <begin position="217"/>
        <end position="260"/>
    </location>
</feature>
<feature type="compositionally biased region" description="Low complexity" evidence="4">
    <location>
        <begin position="591"/>
        <end position="606"/>
    </location>
</feature>
<evidence type="ECO:0000313" key="6">
    <source>
        <dbReference type="EMBL" id="KAF9815548.1"/>
    </source>
</evidence>
<feature type="region of interest" description="Disordered" evidence="4">
    <location>
        <begin position="944"/>
        <end position="1067"/>
    </location>
</feature>
<feature type="compositionally biased region" description="Polar residues" evidence="4">
    <location>
        <begin position="31"/>
        <end position="50"/>
    </location>
</feature>
<feature type="compositionally biased region" description="Polar residues" evidence="4">
    <location>
        <begin position="752"/>
        <end position="762"/>
    </location>
</feature>
<accession>A0A8H7P3U7</accession>
<comment type="caution">
    <text evidence="6">The sequence shown here is derived from an EMBL/GenBank/DDBJ whole genome shotgun (WGS) entry which is preliminary data.</text>
</comment>
<evidence type="ECO:0000256" key="4">
    <source>
        <dbReference type="SAM" id="MobiDB-lite"/>
    </source>
</evidence>
<evidence type="ECO:0000256" key="2">
    <source>
        <dbReference type="ARBA" id="ARBA00023012"/>
    </source>
</evidence>
<feature type="compositionally biased region" description="Pro residues" evidence="4">
    <location>
        <begin position="607"/>
        <end position="617"/>
    </location>
</feature>
<evidence type="ECO:0000313" key="7">
    <source>
        <dbReference type="Proteomes" id="UP000639403"/>
    </source>
</evidence>
<name>A0A8H7P3U7_9APHY</name>
<evidence type="ECO:0000256" key="3">
    <source>
        <dbReference type="PROSITE-ProRule" id="PRU00169"/>
    </source>
</evidence>
<evidence type="ECO:0000259" key="5">
    <source>
        <dbReference type="PROSITE" id="PS50110"/>
    </source>
</evidence>
<dbReference type="PROSITE" id="PS50110">
    <property type="entry name" value="RESPONSE_REGULATORY"/>
    <property type="match status" value="1"/>
</dbReference>
<feature type="compositionally biased region" description="Low complexity" evidence="4">
    <location>
        <begin position="763"/>
        <end position="779"/>
    </location>
</feature>
<dbReference type="AlphaFoldDB" id="A0A8H7P3U7"/>
<feature type="region of interest" description="Disordered" evidence="4">
    <location>
        <begin position="423"/>
        <end position="459"/>
    </location>
</feature>
<dbReference type="SUPFAM" id="SSF52172">
    <property type="entry name" value="CheY-like"/>
    <property type="match status" value="1"/>
</dbReference>
<dbReference type="SMART" id="SM00448">
    <property type="entry name" value="REC"/>
    <property type="match status" value="1"/>
</dbReference>
<feature type="region of interest" description="Disordered" evidence="4">
    <location>
        <begin position="29"/>
        <end position="56"/>
    </location>
</feature>
<dbReference type="FunFam" id="3.40.50.2300:FF:000146">
    <property type="entry name" value="Putative two-component response regulator SSK1p"/>
    <property type="match status" value="1"/>
</dbReference>
<feature type="compositionally biased region" description="Polar residues" evidence="4">
    <location>
        <begin position="506"/>
        <end position="517"/>
    </location>
</feature>
<feature type="compositionally biased region" description="Basic and acidic residues" evidence="4">
    <location>
        <begin position="438"/>
        <end position="450"/>
    </location>
</feature>
<reference evidence="6" key="2">
    <citation type="journal article" name="Front. Microbiol.">
        <title>Degradative Capacity of Two Strains of Rhodonia placenta: From Phenotype to Genotype.</title>
        <authorList>
            <person name="Kolle M."/>
            <person name="Horta M.A.C."/>
            <person name="Nowrousian M."/>
            <person name="Ohm R.A."/>
            <person name="Benz J.P."/>
            <person name="Pilgard A."/>
        </authorList>
    </citation>
    <scope>NUCLEOTIDE SEQUENCE</scope>
    <source>
        <strain evidence="6">FPRL280</strain>
    </source>
</reference>
<feature type="compositionally biased region" description="Pro residues" evidence="4">
    <location>
        <begin position="1058"/>
        <end position="1067"/>
    </location>
</feature>
<evidence type="ECO:0000256" key="1">
    <source>
        <dbReference type="ARBA" id="ARBA00022553"/>
    </source>
</evidence>
<proteinExistence type="predicted"/>
<feature type="compositionally biased region" description="Low complexity" evidence="4">
    <location>
        <begin position="1021"/>
        <end position="1034"/>
    </location>
</feature>
<gene>
    <name evidence="6" type="ORF">IEO21_04548</name>
</gene>
<reference evidence="6" key="1">
    <citation type="submission" date="2020-11" db="EMBL/GenBank/DDBJ databases">
        <authorList>
            <person name="Koelle M."/>
            <person name="Horta M.A.C."/>
            <person name="Nowrousian M."/>
            <person name="Ohm R.A."/>
            <person name="Benz P."/>
            <person name="Pilgard A."/>
        </authorList>
    </citation>
    <scope>NUCLEOTIDE SEQUENCE</scope>
    <source>
        <strain evidence="6">FPRL280</strain>
    </source>
</reference>
<protein>
    <recommendedName>
        <fullName evidence="5">Response regulatory domain-containing protein</fullName>
    </recommendedName>
</protein>
<feature type="region of interest" description="Disordered" evidence="4">
    <location>
        <begin position="903"/>
        <end position="930"/>
    </location>
</feature>
<feature type="compositionally biased region" description="Pro residues" evidence="4">
    <location>
        <begin position="626"/>
        <end position="639"/>
    </location>
</feature>
<keyword evidence="1 3" id="KW-0597">Phosphoprotein</keyword>
<organism evidence="6 7">
    <name type="scientific">Rhodonia placenta</name>
    <dbReference type="NCBI Taxonomy" id="104341"/>
    <lineage>
        <taxon>Eukaryota</taxon>
        <taxon>Fungi</taxon>
        <taxon>Dikarya</taxon>
        <taxon>Basidiomycota</taxon>
        <taxon>Agaricomycotina</taxon>
        <taxon>Agaricomycetes</taxon>
        <taxon>Polyporales</taxon>
        <taxon>Adustoporiaceae</taxon>
        <taxon>Rhodonia</taxon>
    </lineage>
</organism>
<feature type="domain" description="Response regulatory" evidence="5">
    <location>
        <begin position="676"/>
        <end position="829"/>
    </location>
</feature>
<dbReference type="Gene3D" id="3.40.50.2300">
    <property type="match status" value="1"/>
</dbReference>
<dbReference type="Pfam" id="PF00072">
    <property type="entry name" value="Response_reg"/>
    <property type="match status" value="1"/>
</dbReference>
<dbReference type="PANTHER" id="PTHR45339">
    <property type="entry name" value="HYBRID SIGNAL TRANSDUCTION HISTIDINE KINASE J"/>
    <property type="match status" value="1"/>
</dbReference>
<sequence>MFLQVIRQLMGVAHPGDTIEMGLFIEEPTHTSDSASSDTPRQDSTGQSSPIHEHTGPLRCTFHLMHRYASAHSTRSGAGTSEDGSVPNSPPSFRTSPSFKTLILRRLLRHVGASLEEDVPPRSFSAGKTYALTVQFERGSPSVVDPAVGASLEDTVYQGFPDFKISHEPTLEQLSQFAESLKGRKVTLFAHSKGSFAQHLTSYLTAWGLDVTHVSTEPGADTLPEHVEQVPEPTSSPTASREELPSAYLDQSSAPSPSTSRPAVADALSFCLIDDDVAVLRSRLQKARAEQAYPLHLNTRKRPSLANNHRPRSSPQVARVMGLTPSTSALFAPPPVIVHFTSLANFKLVKDVIQSILMPGAGNASRVPEVIVIPKPAGPRRVLTALHTAITKPIVDPFFYPTATSPISPGFPAITPFFNVSGPAKSPGARSATSVRTASDKSARSPKEHTPSSPRGVSETMEYFSDAAARLGASPASGLVIQSPDGQPAGIFFHPKAKGGGRSERTTTPQSERTGTPSDHPGRSRGVSFRRTADEVKSGSSTPEIATTPRRRAAAGTDGDAGADVQPVEGAPPKGKGRLAPHRGESLITIGPAGSPAGESPAAAGPPLAPPRKPTQPDPLVRHPSDPPPPTSPSRPSPQPGRRLRRPNMDGPSASAPSTLQKKGKPSDTNIVPPISVLIVDDNPINQTILSTFMTKRRIKYDVAKNGEEAVAKWQTGGFHLILMDIQMPVMDGIEATKEIRRMEKYNVSGGFPSTPQSEGQRTPSEASATESRSSTMSTPPYRSSVIIVALTASSLPSDRVAALAAGCNDFLTKPVSLQWLNSKIIEWGSIKALQMWADIRPDVVKSISSGQAAQAQNVARRLHVPEGRLTPTGSRSRSSSIVHRVPFADGAGALARSLLAEKSATPSPPVQDSDESPGAFSNTSGGSEAVPTVVAQDSHDLEVGHAVNGGAPDSAEAPPATDSFSPPAADASDPPDAPKIDSQPGATDAPPATLSFFPPAADASDPVQAPKNDSQPGAQANSSGLSADLAAADVPELKDAAEAADSPTAPSSDERPPAPPPPPEPQ</sequence>
<feature type="region of interest" description="Disordered" evidence="4">
    <location>
        <begin position="478"/>
        <end position="669"/>
    </location>
</feature>
<dbReference type="Proteomes" id="UP000639403">
    <property type="component" value="Unassembled WGS sequence"/>
</dbReference>